<accession>A0A7S1RGC2</accession>
<dbReference type="PANTHER" id="PTHR19139">
    <property type="entry name" value="AQUAPORIN TRANSPORTER"/>
    <property type="match status" value="1"/>
</dbReference>
<feature type="transmembrane region" description="Helical" evidence="8">
    <location>
        <begin position="334"/>
        <end position="355"/>
    </location>
</feature>
<keyword evidence="6" id="KW-0813">Transport</keyword>
<dbReference type="SUPFAM" id="SSF81338">
    <property type="entry name" value="Aquaporin-like"/>
    <property type="match status" value="1"/>
</dbReference>
<evidence type="ECO:0000313" key="10">
    <source>
        <dbReference type="EMBL" id="CAD9165162.1"/>
    </source>
</evidence>
<keyword evidence="5 8" id="KW-0472">Membrane</keyword>
<evidence type="ECO:0008006" key="11">
    <source>
        <dbReference type="Google" id="ProtNLM"/>
    </source>
</evidence>
<evidence type="ECO:0000256" key="7">
    <source>
        <dbReference type="SAM" id="MobiDB-lite"/>
    </source>
</evidence>
<feature type="transmembrane region" description="Helical" evidence="8">
    <location>
        <begin position="189"/>
        <end position="207"/>
    </location>
</feature>
<dbReference type="Gene3D" id="1.20.1080.10">
    <property type="entry name" value="Glycerol uptake facilitator protein"/>
    <property type="match status" value="1"/>
</dbReference>
<feature type="chain" id="PRO_5030743266" description="Aquaporin" evidence="9">
    <location>
        <begin position="19"/>
        <end position="407"/>
    </location>
</feature>
<reference evidence="10" key="1">
    <citation type="submission" date="2021-01" db="EMBL/GenBank/DDBJ databases">
        <authorList>
            <person name="Corre E."/>
            <person name="Pelletier E."/>
            <person name="Niang G."/>
            <person name="Scheremetjew M."/>
            <person name="Finn R."/>
            <person name="Kale V."/>
            <person name="Holt S."/>
            <person name="Cochrane G."/>
            <person name="Meng A."/>
            <person name="Brown T."/>
            <person name="Cohen L."/>
        </authorList>
    </citation>
    <scope>NUCLEOTIDE SEQUENCE</scope>
    <source>
        <strain evidence="10">OF101</strain>
    </source>
</reference>
<dbReference type="PANTHER" id="PTHR19139:SF199">
    <property type="entry name" value="MIP17260P"/>
    <property type="match status" value="1"/>
</dbReference>
<organism evidence="10">
    <name type="scientific">Alexandrium catenella</name>
    <name type="common">Red tide dinoflagellate</name>
    <name type="synonym">Gonyaulax catenella</name>
    <dbReference type="NCBI Taxonomy" id="2925"/>
    <lineage>
        <taxon>Eukaryota</taxon>
        <taxon>Sar</taxon>
        <taxon>Alveolata</taxon>
        <taxon>Dinophyceae</taxon>
        <taxon>Gonyaulacales</taxon>
        <taxon>Pyrocystaceae</taxon>
        <taxon>Alexandrium</taxon>
    </lineage>
</organism>
<dbReference type="EMBL" id="HBGE01069976">
    <property type="protein sequence ID" value="CAD9165162.1"/>
    <property type="molecule type" value="Transcribed_RNA"/>
</dbReference>
<dbReference type="Pfam" id="PF00230">
    <property type="entry name" value="MIP"/>
    <property type="match status" value="1"/>
</dbReference>
<dbReference type="InterPro" id="IPR034294">
    <property type="entry name" value="Aquaporin_transptr"/>
</dbReference>
<keyword evidence="4 8" id="KW-1133">Transmembrane helix</keyword>
<evidence type="ECO:0000256" key="6">
    <source>
        <dbReference type="RuleBase" id="RU000477"/>
    </source>
</evidence>
<evidence type="ECO:0000256" key="3">
    <source>
        <dbReference type="ARBA" id="ARBA00022692"/>
    </source>
</evidence>
<evidence type="ECO:0000256" key="2">
    <source>
        <dbReference type="ARBA" id="ARBA00006175"/>
    </source>
</evidence>
<evidence type="ECO:0000256" key="9">
    <source>
        <dbReference type="SAM" id="SignalP"/>
    </source>
</evidence>
<feature type="region of interest" description="Disordered" evidence="7">
    <location>
        <begin position="65"/>
        <end position="84"/>
    </location>
</feature>
<dbReference type="PRINTS" id="PR00783">
    <property type="entry name" value="MINTRINSICP"/>
</dbReference>
<feature type="signal peptide" evidence="9">
    <location>
        <begin position="1"/>
        <end position="18"/>
    </location>
</feature>
<keyword evidence="3 6" id="KW-0812">Transmembrane</keyword>
<dbReference type="InterPro" id="IPR000425">
    <property type="entry name" value="MIP"/>
</dbReference>
<feature type="transmembrane region" description="Helical" evidence="8">
    <location>
        <begin position="385"/>
        <end position="405"/>
    </location>
</feature>
<evidence type="ECO:0000256" key="4">
    <source>
        <dbReference type="ARBA" id="ARBA00022989"/>
    </source>
</evidence>
<evidence type="ECO:0000256" key="5">
    <source>
        <dbReference type="ARBA" id="ARBA00023136"/>
    </source>
</evidence>
<evidence type="ECO:0000256" key="1">
    <source>
        <dbReference type="ARBA" id="ARBA00004141"/>
    </source>
</evidence>
<dbReference type="GO" id="GO:0005886">
    <property type="term" value="C:plasma membrane"/>
    <property type="evidence" value="ECO:0007669"/>
    <property type="project" value="TreeGrafter"/>
</dbReference>
<name>A0A7S1RGC2_ALECA</name>
<keyword evidence="9" id="KW-0732">Signal</keyword>
<evidence type="ECO:0000256" key="8">
    <source>
        <dbReference type="SAM" id="Phobius"/>
    </source>
</evidence>
<protein>
    <recommendedName>
        <fullName evidence="11">Aquaporin</fullName>
    </recommendedName>
</protein>
<comment type="similarity">
    <text evidence="2 6">Belongs to the MIP/aquaporin (TC 1.A.8) family.</text>
</comment>
<dbReference type="InterPro" id="IPR023271">
    <property type="entry name" value="Aquaporin-like"/>
</dbReference>
<comment type="subcellular location">
    <subcellularLocation>
        <location evidence="1">Membrane</location>
        <topology evidence="1">Multi-pass membrane protein</topology>
    </subcellularLocation>
</comment>
<sequence>MAQARAFLLLCFLASAHSIEDVSTSEADCANGECGVQLLQEKVEHASILMEGLHNGIESMVKSNGTAQEDAMESMVKSNGTTQEDATTAVQAAGAKHGDATPAAQATGAKQGDNASVAQAAGAKQGDVAFASEAAGATQGDAAPAAQAAGAKLGDVASFVQVAGAKQEDTASAAQAAGTLSFRDVAAEFIAMTLFVFFGCGSAMSIAKEPSSAWVLQVSLTFGLAITVLAYTVGHYSGAQINCAVTLGLVIYGHIGVLQGFLNFLGQMVGSVLGAMMLKAMYPHAQDKTSSLGTNSVSPDWTSMGALIGEFMGTFLLMYVVFETAVNSMAAANAALAPLAIGLSVFLAHSVLIPIDGCSINPTRSFGPALVESLSGGSNAFRDMWVFWLGPLSGAAVAAGVYALMSS</sequence>
<dbReference type="GO" id="GO:0015250">
    <property type="term" value="F:water channel activity"/>
    <property type="evidence" value="ECO:0007669"/>
    <property type="project" value="TreeGrafter"/>
</dbReference>
<feature type="transmembrane region" description="Helical" evidence="8">
    <location>
        <begin position="302"/>
        <end position="322"/>
    </location>
</feature>
<gene>
    <name evidence="10" type="ORF">ACAT0790_LOCUS41930</name>
</gene>
<feature type="transmembrane region" description="Helical" evidence="8">
    <location>
        <begin position="214"/>
        <end position="233"/>
    </location>
</feature>
<proteinExistence type="inferred from homology"/>
<dbReference type="AlphaFoldDB" id="A0A7S1RGC2"/>